<proteinExistence type="predicted"/>
<dbReference type="STRING" id="797277.SAMN05216198_1693"/>
<keyword evidence="2" id="KW-1185">Reference proteome</keyword>
<dbReference type="EMBL" id="LT629748">
    <property type="protein sequence ID" value="SDS32379.1"/>
    <property type="molecule type" value="Genomic_DNA"/>
</dbReference>
<evidence type="ECO:0000313" key="1">
    <source>
        <dbReference type="EMBL" id="SDS32379.1"/>
    </source>
</evidence>
<protein>
    <submittedName>
        <fullName evidence="1">Uncharacterized protein</fullName>
    </submittedName>
</protein>
<name>A0A1H1RBS5_9GAMM</name>
<reference evidence="2" key="1">
    <citation type="submission" date="2016-10" db="EMBL/GenBank/DDBJ databases">
        <authorList>
            <person name="Varghese N."/>
            <person name="Submissions S."/>
        </authorList>
    </citation>
    <scope>NUCLEOTIDE SEQUENCE [LARGE SCALE GENOMIC DNA]</scope>
    <source>
        <strain evidence="2">2SM5</strain>
    </source>
</reference>
<dbReference type="AlphaFoldDB" id="A0A1H1RBS5"/>
<organism evidence="1 2">
    <name type="scientific">Halopseudomonas litoralis</name>
    <dbReference type="NCBI Taxonomy" id="797277"/>
    <lineage>
        <taxon>Bacteria</taxon>
        <taxon>Pseudomonadati</taxon>
        <taxon>Pseudomonadota</taxon>
        <taxon>Gammaproteobacteria</taxon>
        <taxon>Pseudomonadales</taxon>
        <taxon>Pseudomonadaceae</taxon>
        <taxon>Halopseudomonas</taxon>
    </lineage>
</organism>
<evidence type="ECO:0000313" key="2">
    <source>
        <dbReference type="Proteomes" id="UP000243426"/>
    </source>
</evidence>
<sequence>MNGPPRLWYHFAFMVESLACALFEPCDNPGLPTASRSTDMLNADAGSGIALSITFINSGTSSEPHYDFSFDRWLELNE</sequence>
<dbReference type="Proteomes" id="UP000243426">
    <property type="component" value="Chromosome I"/>
</dbReference>
<gene>
    <name evidence="1" type="ORF">SAMN05216198_1693</name>
</gene>
<accession>A0A1H1RBS5</accession>